<dbReference type="PANTHER" id="PTHR43685:SF11">
    <property type="entry name" value="GLYCOSYLTRANSFERASE TAGX-RELATED"/>
    <property type="match status" value="1"/>
</dbReference>
<dbReference type="PANTHER" id="PTHR43685">
    <property type="entry name" value="GLYCOSYLTRANSFERASE"/>
    <property type="match status" value="1"/>
</dbReference>
<reference evidence="2 3" key="1">
    <citation type="submission" date="2023-12" db="EMBL/GenBank/DDBJ databases">
        <title>Baltic Sea Cyanobacteria.</title>
        <authorList>
            <person name="Delbaje E."/>
            <person name="Fewer D.P."/>
            <person name="Shishido T.K."/>
        </authorList>
    </citation>
    <scope>NUCLEOTIDE SEQUENCE [LARGE SCALE GENOMIC DNA]</scope>
    <source>
        <strain evidence="2 3">CCNP 1315</strain>
    </source>
</reference>
<dbReference type="InterPro" id="IPR029044">
    <property type="entry name" value="Nucleotide-diphossugar_trans"/>
</dbReference>
<keyword evidence="3" id="KW-1185">Reference proteome</keyword>
<dbReference type="SUPFAM" id="SSF53448">
    <property type="entry name" value="Nucleotide-diphospho-sugar transferases"/>
    <property type="match status" value="2"/>
</dbReference>
<dbReference type="RefSeq" id="WP_323273272.1">
    <property type="nucleotide sequence ID" value="NZ_JAYGHT010000071.1"/>
</dbReference>
<protein>
    <submittedName>
        <fullName evidence="2">Glycosyltransferase</fullName>
        <ecNumber evidence="2">2.4.-.-</ecNumber>
    </submittedName>
</protein>
<sequence>MDLDGTDISLSVIILCDHQWEFILDAIASVEVDLETVDEILIATSHFLDSEEQEILNYLSSQGYIICQVTDDFNQAEVLNVCIQKASGKYILPLRAENKICSDTILTALEILDDQSEVGVIYGDLKFFGQESNIQRLPDFSLIELVRQNFINLSSIFRKKVWEDCGGFDENISNPIRCEWEFWLKATTKNWRFFHLTQVLLEKRTTSQQQNLECNEKLNQEHPLVSVCIPTYNGERFIAEAISSILSQTYSPLELIISDDASLDKTVEIAQKYQEITSIPISLFSHEPLGLAENCNFAISQARGKYVKFLFQDDLLSPNCIAEMVQLAEQDKDIGFVFSPRQICFVDQIAETDPDLISIEQDFQNLHQAWLSLKSIQWGQELLNDSHLFKHPINKIGEPSTVLIRREVLEQVGGFDPSLNQLVDLDLWLRIMGTYKVGFVNQVLSYFRLHTQQKTYQNISENVSTDLLFYYKVYAHPVYHFLPEFLRHRALCIYTINLNHFYLYFSDNNSGTFLEDLRQLRQEVAEYWLQLTAEKFNQTPSSSLRTVYNILLRNQRFRQEPLTESEQRFVKDIVNTISSSSGNFQEVGEILALMLYQNPTQHSFTSDLIPLPYGLYKEVLNWLKTGVFNLDLSPLSSRRTHSNQKNQD</sequence>
<dbReference type="InterPro" id="IPR001173">
    <property type="entry name" value="Glyco_trans_2-like"/>
</dbReference>
<feature type="domain" description="Glycosyltransferase 2-like" evidence="1">
    <location>
        <begin position="226"/>
        <end position="341"/>
    </location>
</feature>
<comment type="caution">
    <text evidence="2">The sequence shown here is derived from an EMBL/GenBank/DDBJ whole genome shotgun (WGS) entry which is preliminary data.</text>
</comment>
<dbReference type="InterPro" id="IPR050834">
    <property type="entry name" value="Glycosyltransf_2"/>
</dbReference>
<dbReference type="Gene3D" id="3.90.550.10">
    <property type="entry name" value="Spore Coat Polysaccharide Biosynthesis Protein SpsA, Chain A"/>
    <property type="match status" value="2"/>
</dbReference>
<dbReference type="GO" id="GO:0016757">
    <property type="term" value="F:glycosyltransferase activity"/>
    <property type="evidence" value="ECO:0007669"/>
    <property type="project" value="UniProtKB-KW"/>
</dbReference>
<dbReference type="EMBL" id="JAYGHT010000071">
    <property type="protein sequence ID" value="MEA5519930.1"/>
    <property type="molecule type" value="Genomic_DNA"/>
</dbReference>
<evidence type="ECO:0000259" key="1">
    <source>
        <dbReference type="Pfam" id="PF00535"/>
    </source>
</evidence>
<evidence type="ECO:0000313" key="2">
    <source>
        <dbReference type="EMBL" id="MEA5519930.1"/>
    </source>
</evidence>
<keyword evidence="2" id="KW-0328">Glycosyltransferase</keyword>
<dbReference type="EC" id="2.4.-.-" evidence="2"/>
<keyword evidence="2" id="KW-0808">Transferase</keyword>
<dbReference type="Pfam" id="PF00535">
    <property type="entry name" value="Glycos_transf_2"/>
    <property type="match status" value="1"/>
</dbReference>
<accession>A0ABU5TYX0</accession>
<dbReference type="Proteomes" id="UP001301728">
    <property type="component" value="Unassembled WGS sequence"/>
</dbReference>
<name>A0ABU5TYX0_9CYAN</name>
<organism evidence="2 3">
    <name type="scientific">Limnoraphis robusta CCNP1315</name>
    <dbReference type="NCBI Taxonomy" id="3110306"/>
    <lineage>
        <taxon>Bacteria</taxon>
        <taxon>Bacillati</taxon>
        <taxon>Cyanobacteriota</taxon>
        <taxon>Cyanophyceae</taxon>
        <taxon>Oscillatoriophycideae</taxon>
        <taxon>Oscillatoriales</taxon>
        <taxon>Sirenicapillariaceae</taxon>
        <taxon>Limnoraphis</taxon>
    </lineage>
</organism>
<gene>
    <name evidence="2" type="ORF">VB854_13360</name>
</gene>
<proteinExistence type="predicted"/>
<evidence type="ECO:0000313" key="3">
    <source>
        <dbReference type="Proteomes" id="UP001301728"/>
    </source>
</evidence>